<proteinExistence type="predicted"/>
<accession>A0A9X3BW59</accession>
<dbReference type="RefSeq" id="WP_263999394.1">
    <property type="nucleotide sequence ID" value="NZ_JACKVK010000014.1"/>
</dbReference>
<evidence type="ECO:0000313" key="1">
    <source>
        <dbReference type="EMBL" id="MCV7424339.1"/>
    </source>
</evidence>
<dbReference type="AlphaFoldDB" id="A0A9X3BW59"/>
<comment type="caution">
    <text evidence="1">The sequence shown here is derived from an EMBL/GenBank/DDBJ whole genome shotgun (WGS) entry which is preliminary data.</text>
</comment>
<reference evidence="1" key="2">
    <citation type="journal article" date="2022" name="BMC Genomics">
        <title>Comparative genome analysis of mycobacteria focusing on tRNA and non-coding RNA.</title>
        <authorList>
            <person name="Behra P.R.K."/>
            <person name="Pettersson B.M.F."/>
            <person name="Ramesh M."/>
            <person name="Das S."/>
            <person name="Dasgupta S."/>
            <person name="Kirsebom L.A."/>
        </authorList>
    </citation>
    <scope>NUCLEOTIDE SEQUENCE</scope>
    <source>
        <strain evidence="1">DSM 44838</strain>
    </source>
</reference>
<dbReference type="EMBL" id="JACKVK010000014">
    <property type="protein sequence ID" value="MCV7424339.1"/>
    <property type="molecule type" value="Genomic_DNA"/>
</dbReference>
<gene>
    <name evidence="1" type="ORF">H7K45_27710</name>
</gene>
<sequence length="105" mass="11208">MARVTIEGSLSPSVELARGVRRTVTVTDHIRRLVAGGFVIVVDGSLDDDPEPVAEVEPPAGNATTEEWLQFLRDQDVEVPVGDDGETPGREALKALWASRVDGGS</sequence>
<name>A0A9X3BW59_9MYCO</name>
<keyword evidence="2" id="KW-1185">Reference proteome</keyword>
<protein>
    <submittedName>
        <fullName evidence="1">Uncharacterized protein</fullName>
    </submittedName>
</protein>
<evidence type="ECO:0000313" key="2">
    <source>
        <dbReference type="Proteomes" id="UP001141629"/>
    </source>
</evidence>
<reference evidence="1" key="1">
    <citation type="submission" date="2020-07" db="EMBL/GenBank/DDBJ databases">
        <authorList>
            <person name="Pettersson B.M.F."/>
            <person name="Behra P.R.K."/>
            <person name="Ramesh M."/>
            <person name="Das S."/>
            <person name="Dasgupta S."/>
            <person name="Kirsebom L.A."/>
        </authorList>
    </citation>
    <scope>NUCLEOTIDE SEQUENCE</scope>
    <source>
        <strain evidence="1">DSM 44838</strain>
    </source>
</reference>
<organism evidence="1 2">
    <name type="scientific">Mycobacterium yunnanensis</name>
    <dbReference type="NCBI Taxonomy" id="368477"/>
    <lineage>
        <taxon>Bacteria</taxon>
        <taxon>Bacillati</taxon>
        <taxon>Actinomycetota</taxon>
        <taxon>Actinomycetes</taxon>
        <taxon>Mycobacteriales</taxon>
        <taxon>Mycobacteriaceae</taxon>
        <taxon>Mycobacterium</taxon>
    </lineage>
</organism>
<dbReference type="Proteomes" id="UP001141629">
    <property type="component" value="Unassembled WGS sequence"/>
</dbReference>